<dbReference type="SUPFAM" id="SSF50729">
    <property type="entry name" value="PH domain-like"/>
    <property type="match status" value="1"/>
</dbReference>
<dbReference type="GeneID" id="38785294"/>
<dbReference type="InterPro" id="IPR001180">
    <property type="entry name" value="CNH_dom"/>
</dbReference>
<proteinExistence type="predicted"/>
<dbReference type="EMBL" id="BFAD01000013">
    <property type="protein sequence ID" value="GBE88377.1"/>
    <property type="molecule type" value="Genomic_DNA"/>
</dbReference>
<evidence type="ECO:0000256" key="1">
    <source>
        <dbReference type="ARBA" id="ARBA00022553"/>
    </source>
</evidence>
<evidence type="ECO:0000259" key="6">
    <source>
        <dbReference type="PROSITE" id="PS50219"/>
    </source>
</evidence>
<comment type="caution">
    <text evidence="7">The sequence shown here is derived from an EMBL/GenBank/DDBJ whole genome shotgun (WGS) entry which is preliminary data.</text>
</comment>
<sequence length="943" mass="106367">MASRPHPHVRIPTPGAVPPAVDVSPSSSWSHLLQSPPQNARNTYADLNSFTSSLLRSGTSAPRISLDAPSRPHSRASSTFQPDTTTMAFPEPQLFRSSSQSSSVHPNSFLSHSIARSEDLLSPDFSPLYSGSRPPSFISIDSSPDLSPSVLSEELSNQTLESEEGLRRFQSGDLPENDEEWYRLVPAEAREVLGKIEVQRQSNLFEIIKSERDYVKDLNLLKEVFIEPLGYTPTISKSRSKDFVKGVFSNLDQILAHHTRMLDALFVRQREQHPLIQSLADIILDACVHFQEEYKEYIEHYPLAEARHRDEMRRNQRYNDYIQQCSLDPRTRKRDLITFITRPVTRLPRLRLQLDTLSKHTMADHPDAEQLPLIMDTLSLVLDSIQPGIADAEDKVKYWNLCESLMYDKGEIIDLDLYGDNRTLVHSGPLARKYRSEVSYNWADLHVALLDNYLLQLKPETRSDGRVKRRVVSRPIPLEYLRLDKFDGPTDNRKEKQDEGRLFEGFRSHSREMYPFTISHASSKSYTLYTTNNEERKEWRDSLINAVAIRRAKQDGNKWFASQVVSDGFFRLTPTNGVFTGKILSAVPFVSGGKNYTAVGCSSGVYIARRGVADFKKILDKPNTVGMAALPDFNKFIVHCDVGLLSYSLELLVRVATGASPLENLDASLERVSPDSTVLFFRAGQMEYRRGDQLVSRTMVLYTSRWFLQFSVNAVEVVRPLEHSSGVPRTSSVGLPSLSFRPFGDAVYISKEPHNIVALNQKVGVCTDRNITLLDPTNLNTSSLAPTVMPNFAGADAALTLDILKSRSSGKKVLGLVPCGDETLVVFDELGCYVDKHGIPCRKYGYLRWESKATSYAHRGRHLLLFCSKFIEVRTVDKGKLVQVIEGEDVRLVHTGLLPEDKTTLFAMKGRDHRGAVVDKLVELVETSPLISERPLENWDDFS</sequence>
<dbReference type="Pfam" id="PF00621">
    <property type="entry name" value="RhoGEF"/>
    <property type="match status" value="1"/>
</dbReference>
<keyword evidence="1" id="KW-0597">Phosphoprotein</keyword>
<gene>
    <name evidence="7" type="ORF">SCP_1301920</name>
</gene>
<protein>
    <recommendedName>
        <fullName evidence="9">Rho1 guanine nucleotide exchange factor 1</fullName>
    </recommendedName>
</protein>
<evidence type="ECO:0000313" key="7">
    <source>
        <dbReference type="EMBL" id="GBE88377.1"/>
    </source>
</evidence>
<dbReference type="Proteomes" id="UP000287166">
    <property type="component" value="Unassembled WGS sequence"/>
</dbReference>
<dbReference type="SUPFAM" id="SSF48065">
    <property type="entry name" value="DBL homology domain (DH-domain)"/>
    <property type="match status" value="1"/>
</dbReference>
<dbReference type="Pfam" id="PF15405">
    <property type="entry name" value="PH_5"/>
    <property type="match status" value="1"/>
</dbReference>
<dbReference type="PROSITE" id="PS50010">
    <property type="entry name" value="DH_2"/>
    <property type="match status" value="1"/>
</dbReference>
<evidence type="ECO:0000256" key="2">
    <source>
        <dbReference type="ARBA" id="ARBA00022658"/>
    </source>
</evidence>
<name>A0A401H1Q9_9APHY</name>
<dbReference type="CDD" id="cd00160">
    <property type="entry name" value="RhoGEF"/>
    <property type="match status" value="1"/>
</dbReference>
<evidence type="ECO:0000313" key="8">
    <source>
        <dbReference type="Proteomes" id="UP000287166"/>
    </source>
</evidence>
<dbReference type="GO" id="GO:0005085">
    <property type="term" value="F:guanyl-nucleotide exchange factor activity"/>
    <property type="evidence" value="ECO:0007669"/>
    <property type="project" value="UniProtKB-KW"/>
</dbReference>
<dbReference type="PANTHER" id="PTHR46572">
    <property type="entry name" value="RHO1 GDP-GTP EXCHANGE PROTEIN 1-RELATED"/>
    <property type="match status" value="1"/>
</dbReference>
<dbReference type="SMART" id="SM00233">
    <property type="entry name" value="PH"/>
    <property type="match status" value="1"/>
</dbReference>
<evidence type="ECO:0000256" key="3">
    <source>
        <dbReference type="SAM" id="MobiDB-lite"/>
    </source>
</evidence>
<evidence type="ECO:0000259" key="5">
    <source>
        <dbReference type="PROSITE" id="PS50010"/>
    </source>
</evidence>
<dbReference type="Gene3D" id="2.30.29.30">
    <property type="entry name" value="Pleckstrin-homology domain (PH domain)/Phosphotyrosine-binding domain (PTB)"/>
    <property type="match status" value="1"/>
</dbReference>
<evidence type="ECO:0008006" key="9">
    <source>
        <dbReference type="Google" id="ProtNLM"/>
    </source>
</evidence>
<dbReference type="InterPro" id="IPR001849">
    <property type="entry name" value="PH_domain"/>
</dbReference>
<dbReference type="SMART" id="SM00325">
    <property type="entry name" value="RhoGEF"/>
    <property type="match status" value="1"/>
</dbReference>
<dbReference type="PANTHER" id="PTHR46572:SF1">
    <property type="entry name" value="RHO1 GUANINE NUCLEOTIDE EXCHANGE FACTOR TUS1"/>
    <property type="match status" value="1"/>
</dbReference>
<dbReference type="STRING" id="139825.A0A401H1Q9"/>
<feature type="domain" description="CNH" evidence="6">
    <location>
        <begin position="580"/>
        <end position="900"/>
    </location>
</feature>
<dbReference type="Pfam" id="PF00780">
    <property type="entry name" value="CNH"/>
    <property type="match status" value="1"/>
</dbReference>
<dbReference type="InterPro" id="IPR000219">
    <property type="entry name" value="DH_dom"/>
</dbReference>
<dbReference type="InterPro" id="IPR035899">
    <property type="entry name" value="DBL_dom_sf"/>
</dbReference>
<feature type="region of interest" description="Disordered" evidence="3">
    <location>
        <begin position="1"/>
        <end position="37"/>
    </location>
</feature>
<dbReference type="AlphaFoldDB" id="A0A401H1Q9"/>
<dbReference type="OrthoDB" id="2272012at2759"/>
<reference evidence="7 8" key="1">
    <citation type="journal article" date="2018" name="Sci. Rep.">
        <title>Genome sequence of the cauliflower mushroom Sparassis crispa (Hanabiratake) and its association with beneficial usage.</title>
        <authorList>
            <person name="Kiyama R."/>
            <person name="Furutani Y."/>
            <person name="Kawaguchi K."/>
            <person name="Nakanishi T."/>
        </authorList>
    </citation>
    <scope>NUCLEOTIDE SEQUENCE [LARGE SCALE GENOMIC DNA]</scope>
</reference>
<dbReference type="InterPro" id="IPR011993">
    <property type="entry name" value="PH-like_dom_sf"/>
</dbReference>
<feature type="compositionally biased region" description="Low complexity" evidence="3">
    <location>
        <begin position="18"/>
        <end position="37"/>
    </location>
</feature>
<keyword evidence="2" id="KW-0344">Guanine-nucleotide releasing factor</keyword>
<evidence type="ECO:0000259" key="4">
    <source>
        <dbReference type="PROSITE" id="PS50003"/>
    </source>
</evidence>
<feature type="domain" description="PH" evidence="4">
    <location>
        <begin position="423"/>
        <end position="548"/>
    </location>
</feature>
<dbReference type="RefSeq" id="XP_027619290.1">
    <property type="nucleotide sequence ID" value="XM_027763489.1"/>
</dbReference>
<dbReference type="InterPro" id="IPR041675">
    <property type="entry name" value="PH_5"/>
</dbReference>
<feature type="compositionally biased region" description="Polar residues" evidence="3">
    <location>
        <begin position="75"/>
        <end position="85"/>
    </location>
</feature>
<dbReference type="InterPro" id="IPR052233">
    <property type="entry name" value="Rho-type_GEFs"/>
</dbReference>
<dbReference type="Gene3D" id="1.20.900.10">
    <property type="entry name" value="Dbl homology (DH) domain"/>
    <property type="match status" value="1"/>
</dbReference>
<organism evidence="7 8">
    <name type="scientific">Sparassis crispa</name>
    <dbReference type="NCBI Taxonomy" id="139825"/>
    <lineage>
        <taxon>Eukaryota</taxon>
        <taxon>Fungi</taxon>
        <taxon>Dikarya</taxon>
        <taxon>Basidiomycota</taxon>
        <taxon>Agaricomycotina</taxon>
        <taxon>Agaricomycetes</taxon>
        <taxon>Polyporales</taxon>
        <taxon>Sparassidaceae</taxon>
        <taxon>Sparassis</taxon>
    </lineage>
</organism>
<feature type="domain" description="DH" evidence="5">
    <location>
        <begin position="199"/>
        <end position="388"/>
    </location>
</feature>
<accession>A0A401H1Q9</accession>
<dbReference type="InParanoid" id="A0A401H1Q9"/>
<dbReference type="PROSITE" id="PS50003">
    <property type="entry name" value="PH_DOMAIN"/>
    <property type="match status" value="1"/>
</dbReference>
<feature type="region of interest" description="Disordered" evidence="3">
    <location>
        <begin position="61"/>
        <end position="85"/>
    </location>
</feature>
<keyword evidence="8" id="KW-1185">Reference proteome</keyword>
<dbReference type="PROSITE" id="PS50219">
    <property type="entry name" value="CNH"/>
    <property type="match status" value="1"/>
</dbReference>